<accession>A0AAD9K556</accession>
<keyword evidence="7" id="KW-1015">Disulfide bond</keyword>
<reference evidence="10" key="1">
    <citation type="journal article" date="2023" name="Mol. Biol. Evol.">
        <title>Third-Generation Sequencing Reveals the Adaptive Role of the Epigenome in Three Deep-Sea Polychaetes.</title>
        <authorList>
            <person name="Perez M."/>
            <person name="Aroh O."/>
            <person name="Sun Y."/>
            <person name="Lan Y."/>
            <person name="Juniper S.K."/>
            <person name="Young C.R."/>
            <person name="Angers B."/>
            <person name="Qian P.Y."/>
        </authorList>
    </citation>
    <scope>NUCLEOTIDE SEQUENCE</scope>
    <source>
        <strain evidence="10">R07B-5</strain>
    </source>
</reference>
<dbReference type="PANTHER" id="PTHR11388:SF100">
    <property type="entry name" value="SOLUTE CARRIER ORGANIC ANION TRANSPORTER FAMILY MEMBER 4A1"/>
    <property type="match status" value="1"/>
</dbReference>
<keyword evidence="11" id="KW-1185">Reference proteome</keyword>
<keyword evidence="5 8" id="KW-1133">Transmembrane helix</keyword>
<dbReference type="GO" id="GO:0016323">
    <property type="term" value="C:basolateral plasma membrane"/>
    <property type="evidence" value="ECO:0007669"/>
    <property type="project" value="TreeGrafter"/>
</dbReference>
<feature type="transmembrane region" description="Helical" evidence="8">
    <location>
        <begin position="152"/>
        <end position="175"/>
    </location>
</feature>
<evidence type="ECO:0000256" key="1">
    <source>
        <dbReference type="ARBA" id="ARBA00004651"/>
    </source>
</evidence>
<feature type="transmembrane region" description="Helical" evidence="8">
    <location>
        <begin position="99"/>
        <end position="122"/>
    </location>
</feature>
<gene>
    <name evidence="10" type="ORF">NP493_1391g00007</name>
</gene>
<protein>
    <recommendedName>
        <fullName evidence="9">Kazal-like domain-containing protein</fullName>
    </recommendedName>
</protein>
<sequence length="250" mass="27814">MKQYLPVCGQDQLMYYSPCMAGCSFEFRYDDIKFYNACSCINKSDGHDAREGKCSTDCNLLYVFMGIFAIFIGCSFMTVIPAMMATLRCLPDRQRTMGIGLNWIIIRCLGTIPSPIIFGIAIDRSCRLWTTQCNEDGSKSCLFYNNNLMSDYMMGIGIVCKGAACICFTSAYFLYKRYAKKRLEKTLSLPCDLQATENVTAVYIATNTDVVPETIGKTNSDVSESVPEVEKVTLETTTTGAQAVGMDKKV</sequence>
<organism evidence="10 11">
    <name type="scientific">Ridgeia piscesae</name>
    <name type="common">Tubeworm</name>
    <dbReference type="NCBI Taxonomy" id="27915"/>
    <lineage>
        <taxon>Eukaryota</taxon>
        <taxon>Metazoa</taxon>
        <taxon>Spiralia</taxon>
        <taxon>Lophotrochozoa</taxon>
        <taxon>Annelida</taxon>
        <taxon>Polychaeta</taxon>
        <taxon>Sedentaria</taxon>
        <taxon>Canalipalpata</taxon>
        <taxon>Sabellida</taxon>
        <taxon>Siboglinidae</taxon>
        <taxon>Ridgeia</taxon>
    </lineage>
</organism>
<evidence type="ECO:0000256" key="8">
    <source>
        <dbReference type="SAM" id="Phobius"/>
    </source>
</evidence>
<evidence type="ECO:0000256" key="7">
    <source>
        <dbReference type="ARBA" id="ARBA00023157"/>
    </source>
</evidence>
<feature type="transmembrane region" description="Helical" evidence="8">
    <location>
        <begin position="60"/>
        <end position="87"/>
    </location>
</feature>
<comment type="subcellular location">
    <subcellularLocation>
        <location evidence="1">Cell membrane</location>
        <topology evidence="1">Multi-pass membrane protein</topology>
    </subcellularLocation>
</comment>
<evidence type="ECO:0000256" key="6">
    <source>
        <dbReference type="ARBA" id="ARBA00023136"/>
    </source>
</evidence>
<dbReference type="Pfam" id="PF03137">
    <property type="entry name" value="OATP"/>
    <property type="match status" value="1"/>
</dbReference>
<proteinExistence type="inferred from homology"/>
<evidence type="ECO:0000256" key="3">
    <source>
        <dbReference type="ARBA" id="ARBA00022475"/>
    </source>
</evidence>
<evidence type="ECO:0000313" key="10">
    <source>
        <dbReference type="EMBL" id="KAK2164912.1"/>
    </source>
</evidence>
<comment type="caution">
    <text evidence="10">The sequence shown here is derived from an EMBL/GenBank/DDBJ whole genome shotgun (WGS) entry which is preliminary data.</text>
</comment>
<dbReference type="InterPro" id="IPR036058">
    <property type="entry name" value="Kazal_dom_sf"/>
</dbReference>
<dbReference type="SUPFAM" id="SSF103473">
    <property type="entry name" value="MFS general substrate transporter"/>
    <property type="match status" value="1"/>
</dbReference>
<dbReference type="AlphaFoldDB" id="A0AAD9K556"/>
<dbReference type="InterPro" id="IPR036259">
    <property type="entry name" value="MFS_trans_sf"/>
</dbReference>
<evidence type="ECO:0000259" key="9">
    <source>
        <dbReference type="PROSITE" id="PS51465"/>
    </source>
</evidence>
<keyword evidence="3" id="KW-1003">Cell membrane</keyword>
<dbReference type="InterPro" id="IPR002350">
    <property type="entry name" value="Kazal_dom"/>
</dbReference>
<feature type="domain" description="Kazal-like" evidence="9">
    <location>
        <begin position="1"/>
        <end position="39"/>
    </location>
</feature>
<dbReference type="Proteomes" id="UP001209878">
    <property type="component" value="Unassembled WGS sequence"/>
</dbReference>
<evidence type="ECO:0000256" key="4">
    <source>
        <dbReference type="ARBA" id="ARBA00022692"/>
    </source>
</evidence>
<keyword evidence="6 8" id="KW-0472">Membrane</keyword>
<comment type="similarity">
    <text evidence="2">Belongs to the organo anion transporter (TC 2.A.60) family.</text>
</comment>
<keyword evidence="4 8" id="KW-0812">Transmembrane</keyword>
<dbReference type="PANTHER" id="PTHR11388">
    <property type="entry name" value="ORGANIC ANION TRANSPORTER"/>
    <property type="match status" value="1"/>
</dbReference>
<dbReference type="SUPFAM" id="SSF100895">
    <property type="entry name" value="Kazal-type serine protease inhibitors"/>
    <property type="match status" value="1"/>
</dbReference>
<dbReference type="PROSITE" id="PS51465">
    <property type="entry name" value="KAZAL_2"/>
    <property type="match status" value="1"/>
</dbReference>
<dbReference type="EMBL" id="JAODUO010001389">
    <property type="protein sequence ID" value="KAK2164912.1"/>
    <property type="molecule type" value="Genomic_DNA"/>
</dbReference>
<evidence type="ECO:0000256" key="5">
    <source>
        <dbReference type="ARBA" id="ARBA00022989"/>
    </source>
</evidence>
<dbReference type="InterPro" id="IPR004156">
    <property type="entry name" value="OATP"/>
</dbReference>
<evidence type="ECO:0000256" key="2">
    <source>
        <dbReference type="ARBA" id="ARBA00009657"/>
    </source>
</evidence>
<name>A0AAD9K556_RIDPI</name>
<dbReference type="GO" id="GO:0043252">
    <property type="term" value="P:sodium-independent organic anion transport"/>
    <property type="evidence" value="ECO:0007669"/>
    <property type="project" value="TreeGrafter"/>
</dbReference>
<evidence type="ECO:0000313" key="11">
    <source>
        <dbReference type="Proteomes" id="UP001209878"/>
    </source>
</evidence>
<dbReference type="GO" id="GO:0015347">
    <property type="term" value="F:sodium-independent organic anion transmembrane transporter activity"/>
    <property type="evidence" value="ECO:0007669"/>
    <property type="project" value="TreeGrafter"/>
</dbReference>